<name>A0A0A8ZWV2_ARUDO</name>
<evidence type="ECO:0000313" key="2">
    <source>
        <dbReference type="EMBL" id="JAD39267.1"/>
    </source>
</evidence>
<evidence type="ECO:0000256" key="1">
    <source>
        <dbReference type="SAM" id="MobiDB-lite"/>
    </source>
</evidence>
<protein>
    <submittedName>
        <fullName evidence="2">Uncharacterized protein</fullName>
    </submittedName>
</protein>
<feature type="compositionally biased region" description="Basic and acidic residues" evidence="1">
    <location>
        <begin position="36"/>
        <end position="55"/>
    </location>
</feature>
<dbReference type="AlphaFoldDB" id="A0A0A8ZWV2"/>
<proteinExistence type="predicted"/>
<dbReference type="EMBL" id="GBRH01258628">
    <property type="protein sequence ID" value="JAD39267.1"/>
    <property type="molecule type" value="Transcribed_RNA"/>
</dbReference>
<feature type="region of interest" description="Disordered" evidence="1">
    <location>
        <begin position="30"/>
        <end position="71"/>
    </location>
</feature>
<organism evidence="2">
    <name type="scientific">Arundo donax</name>
    <name type="common">Giant reed</name>
    <name type="synonym">Donax arundinaceus</name>
    <dbReference type="NCBI Taxonomy" id="35708"/>
    <lineage>
        <taxon>Eukaryota</taxon>
        <taxon>Viridiplantae</taxon>
        <taxon>Streptophyta</taxon>
        <taxon>Embryophyta</taxon>
        <taxon>Tracheophyta</taxon>
        <taxon>Spermatophyta</taxon>
        <taxon>Magnoliopsida</taxon>
        <taxon>Liliopsida</taxon>
        <taxon>Poales</taxon>
        <taxon>Poaceae</taxon>
        <taxon>PACMAD clade</taxon>
        <taxon>Arundinoideae</taxon>
        <taxon>Arundineae</taxon>
        <taxon>Arundo</taxon>
    </lineage>
</organism>
<sequence length="71" mass="8017">MADFRKVVRSSKPPTAVKELFARADRYATSANALVDHQDDRPQKKDKKDHAESSKKGQKRKSKDMASSERG</sequence>
<accession>A0A0A8ZWV2</accession>
<reference evidence="2" key="2">
    <citation type="journal article" date="2015" name="Data Brief">
        <title>Shoot transcriptome of the giant reed, Arundo donax.</title>
        <authorList>
            <person name="Barrero R.A."/>
            <person name="Guerrero F.D."/>
            <person name="Moolhuijzen P."/>
            <person name="Goolsby J.A."/>
            <person name="Tidwell J."/>
            <person name="Bellgard S.E."/>
            <person name="Bellgard M.I."/>
        </authorList>
    </citation>
    <scope>NUCLEOTIDE SEQUENCE</scope>
    <source>
        <tissue evidence="2">Shoot tissue taken approximately 20 cm above the soil surface</tissue>
    </source>
</reference>
<reference evidence="2" key="1">
    <citation type="submission" date="2014-09" db="EMBL/GenBank/DDBJ databases">
        <authorList>
            <person name="Magalhaes I.L.F."/>
            <person name="Oliveira U."/>
            <person name="Santos F.R."/>
            <person name="Vidigal T.H.D.A."/>
            <person name="Brescovit A.D."/>
            <person name="Santos A.J."/>
        </authorList>
    </citation>
    <scope>NUCLEOTIDE SEQUENCE</scope>
    <source>
        <tissue evidence="2">Shoot tissue taken approximately 20 cm above the soil surface</tissue>
    </source>
</reference>